<comment type="caution">
    <text evidence="2">The sequence shown here is derived from an EMBL/GenBank/DDBJ whole genome shotgun (WGS) entry which is preliminary data.</text>
</comment>
<feature type="domain" description="Nucleotide-diphospho-sugar transferase" evidence="1">
    <location>
        <begin position="59"/>
        <end position="226"/>
    </location>
</feature>
<dbReference type="InterPro" id="IPR005069">
    <property type="entry name" value="Nucl-diP-sugar_transferase"/>
</dbReference>
<dbReference type="Proteomes" id="UP000823749">
    <property type="component" value="Chromosome 3"/>
</dbReference>
<keyword evidence="3" id="KW-1185">Reference proteome</keyword>
<name>A0AAV6L0L4_9ERIC</name>
<dbReference type="InterPro" id="IPR044821">
    <property type="entry name" value="At1g28695/At4g15970-like"/>
</dbReference>
<evidence type="ECO:0000313" key="2">
    <source>
        <dbReference type="EMBL" id="KAG5558225.1"/>
    </source>
</evidence>
<accession>A0AAV6L0L4</accession>
<organism evidence="2 3">
    <name type="scientific">Rhododendron griersonianum</name>
    <dbReference type="NCBI Taxonomy" id="479676"/>
    <lineage>
        <taxon>Eukaryota</taxon>
        <taxon>Viridiplantae</taxon>
        <taxon>Streptophyta</taxon>
        <taxon>Embryophyta</taxon>
        <taxon>Tracheophyta</taxon>
        <taxon>Spermatophyta</taxon>
        <taxon>Magnoliopsida</taxon>
        <taxon>eudicotyledons</taxon>
        <taxon>Gunneridae</taxon>
        <taxon>Pentapetalae</taxon>
        <taxon>asterids</taxon>
        <taxon>Ericales</taxon>
        <taxon>Ericaceae</taxon>
        <taxon>Ericoideae</taxon>
        <taxon>Rhodoreae</taxon>
        <taxon>Rhododendron</taxon>
    </lineage>
</organism>
<sequence>MVVHRDELNAVLAETLTENKTVTIAMVNRAYVEGDKSMLDLYILGRLLARRWLETDGFNFAEEKKFMSEDYVKMMWRRTQFLGAGCSQARLQLHLHGTFDTDVLWLTNPFSIPSSNETIDFQNSTDHFNGSDPNHLNNGISIVRSNKKTISMFDYWYAARKDYVGLNEQEVLTTLVKNGLFKDLGLSFKFFNTLYFSAFCENSRDVGVVVTVHANCCGRTISVKVADLTTVIHDWKRAKSLSANETSTLLSVFSFLGQLRIIQLFPKVV</sequence>
<evidence type="ECO:0000313" key="3">
    <source>
        <dbReference type="Proteomes" id="UP000823749"/>
    </source>
</evidence>
<gene>
    <name evidence="2" type="ORF">RHGRI_008228</name>
</gene>
<dbReference type="PANTHER" id="PTHR46038">
    <property type="entry name" value="EXPRESSED PROTEIN-RELATED"/>
    <property type="match status" value="1"/>
</dbReference>
<reference evidence="2" key="1">
    <citation type="submission" date="2020-08" db="EMBL/GenBank/DDBJ databases">
        <title>Plant Genome Project.</title>
        <authorList>
            <person name="Zhang R.-G."/>
        </authorList>
    </citation>
    <scope>NUCLEOTIDE SEQUENCE</scope>
    <source>
        <strain evidence="2">WSP0</strain>
        <tissue evidence="2">Leaf</tissue>
    </source>
</reference>
<evidence type="ECO:0000259" key="1">
    <source>
        <dbReference type="Pfam" id="PF03407"/>
    </source>
</evidence>
<proteinExistence type="predicted"/>
<dbReference type="Pfam" id="PF03407">
    <property type="entry name" value="Nucleotid_trans"/>
    <property type="match status" value="1"/>
</dbReference>
<dbReference type="EMBL" id="JACTNZ010000003">
    <property type="protein sequence ID" value="KAG5558225.1"/>
    <property type="molecule type" value="Genomic_DNA"/>
</dbReference>
<dbReference type="AlphaFoldDB" id="A0AAV6L0L4"/>
<dbReference type="PANTHER" id="PTHR46038:SF12">
    <property type="entry name" value="OS03G0731800 PROTEIN"/>
    <property type="match status" value="1"/>
</dbReference>
<protein>
    <recommendedName>
        <fullName evidence="1">Nucleotide-diphospho-sugar transferase domain-containing protein</fullName>
    </recommendedName>
</protein>